<evidence type="ECO:0000256" key="6">
    <source>
        <dbReference type="ARBA" id="ARBA00023274"/>
    </source>
</evidence>
<evidence type="ECO:0000256" key="4">
    <source>
        <dbReference type="ARBA" id="ARBA00022884"/>
    </source>
</evidence>
<name>A0ABU5I7K7_9HYPH</name>
<gene>
    <name evidence="7 10" type="primary">rpsG</name>
    <name evidence="10" type="ORF">U0C82_17100</name>
</gene>
<evidence type="ECO:0000256" key="5">
    <source>
        <dbReference type="ARBA" id="ARBA00022980"/>
    </source>
</evidence>
<dbReference type="PANTHER" id="PTHR11205">
    <property type="entry name" value="RIBOSOMAL PROTEIN S7"/>
    <property type="match status" value="1"/>
</dbReference>
<dbReference type="RefSeq" id="WP_322188810.1">
    <property type="nucleotide sequence ID" value="NZ_JAXLPB010000006.1"/>
</dbReference>
<evidence type="ECO:0000256" key="2">
    <source>
        <dbReference type="ARBA" id="ARBA00022555"/>
    </source>
</evidence>
<keyword evidence="6 7" id="KW-0687">Ribonucleoprotein</keyword>
<sequence length="156" mass="17972">MSRRHAAEKREINPDPKFGDLVVSKFMNAVMYHGKKSTAERIVYGAFDTVEEKTRQEPVAIFHQALENIAPHVEVRSRRVGGATYQVPVDVRPERRQALAIRWLITAARKRNETTMIDRLSGELMDAANNRGTAVKKREDTHRMADANRAFSHYRW</sequence>
<comment type="caution">
    <text evidence="10">The sequence shown here is derived from an EMBL/GenBank/DDBJ whole genome shotgun (WGS) entry which is preliminary data.</text>
</comment>
<dbReference type="CDD" id="cd14869">
    <property type="entry name" value="uS7_Bacteria"/>
    <property type="match status" value="1"/>
</dbReference>
<dbReference type="GO" id="GO:0005840">
    <property type="term" value="C:ribosome"/>
    <property type="evidence" value="ECO:0007669"/>
    <property type="project" value="UniProtKB-KW"/>
</dbReference>
<dbReference type="InterPro" id="IPR036823">
    <property type="entry name" value="Ribosomal_uS7_dom_sf"/>
</dbReference>
<evidence type="ECO:0000259" key="9">
    <source>
        <dbReference type="Pfam" id="PF00177"/>
    </source>
</evidence>
<accession>A0ABU5I7K7</accession>
<organism evidence="10 11">
    <name type="scientific">Fulvimarina uroteuthidis</name>
    <dbReference type="NCBI Taxonomy" id="3098149"/>
    <lineage>
        <taxon>Bacteria</taxon>
        <taxon>Pseudomonadati</taxon>
        <taxon>Pseudomonadota</taxon>
        <taxon>Alphaproteobacteria</taxon>
        <taxon>Hyphomicrobiales</taxon>
        <taxon>Aurantimonadaceae</taxon>
        <taxon>Fulvimarina</taxon>
    </lineage>
</organism>
<dbReference type="Proteomes" id="UP001294412">
    <property type="component" value="Unassembled WGS sequence"/>
</dbReference>
<comment type="subunit">
    <text evidence="7">Part of the 30S ribosomal subunit. Contacts proteins S9 and S11.</text>
</comment>
<dbReference type="Gene3D" id="1.10.455.10">
    <property type="entry name" value="Ribosomal protein S7 domain"/>
    <property type="match status" value="1"/>
</dbReference>
<keyword evidence="11" id="KW-1185">Reference proteome</keyword>
<dbReference type="SUPFAM" id="SSF47973">
    <property type="entry name" value="Ribosomal protein S7"/>
    <property type="match status" value="1"/>
</dbReference>
<keyword evidence="3 7" id="KW-0699">rRNA-binding</keyword>
<dbReference type="EMBL" id="JAXLPB010000006">
    <property type="protein sequence ID" value="MDY8110859.1"/>
    <property type="molecule type" value="Genomic_DNA"/>
</dbReference>
<dbReference type="InterPro" id="IPR000235">
    <property type="entry name" value="Ribosomal_uS7"/>
</dbReference>
<keyword evidence="4 7" id="KW-0694">RNA-binding</keyword>
<dbReference type="Pfam" id="PF00177">
    <property type="entry name" value="Ribosomal_S7"/>
    <property type="match status" value="1"/>
</dbReference>
<protein>
    <recommendedName>
        <fullName evidence="7">Small ribosomal subunit protein uS7</fullName>
    </recommendedName>
</protein>
<comment type="function">
    <text evidence="7">One of the primary rRNA binding proteins, it binds directly to 16S rRNA where it nucleates assembly of the head domain of the 30S subunit. Is located at the subunit interface close to the decoding center, probably blocks exit of the E-site tRNA.</text>
</comment>
<dbReference type="InterPro" id="IPR023798">
    <property type="entry name" value="Ribosomal_uS7_dom"/>
</dbReference>
<keyword evidence="5 7" id="KW-0689">Ribosomal protein</keyword>
<dbReference type="HAMAP" id="MF_00480_B">
    <property type="entry name" value="Ribosomal_uS7_B"/>
    <property type="match status" value="1"/>
</dbReference>
<evidence type="ECO:0000256" key="1">
    <source>
        <dbReference type="ARBA" id="ARBA00007151"/>
    </source>
</evidence>
<dbReference type="PROSITE" id="PS00052">
    <property type="entry name" value="RIBOSOMAL_S7"/>
    <property type="match status" value="1"/>
</dbReference>
<evidence type="ECO:0000313" key="11">
    <source>
        <dbReference type="Proteomes" id="UP001294412"/>
    </source>
</evidence>
<proteinExistence type="inferred from homology"/>
<keyword evidence="2 7" id="KW-0820">tRNA-binding</keyword>
<reference evidence="10 11" key="1">
    <citation type="submission" date="2023-12" db="EMBL/GenBank/DDBJ databases">
        <title>Description of Novel Strain Fulvimarina sp. 2208YS6-2-32 isolated from Uroteuthis (Photololigo) edulis.</title>
        <authorList>
            <person name="Park J.-S."/>
        </authorList>
    </citation>
    <scope>NUCLEOTIDE SEQUENCE [LARGE SCALE GENOMIC DNA]</scope>
    <source>
        <strain evidence="10 11">2208YS6-2-32</strain>
    </source>
</reference>
<dbReference type="PIRSF" id="PIRSF002122">
    <property type="entry name" value="RPS7p_RPS7a_RPS5e_RPS7o"/>
    <property type="match status" value="1"/>
</dbReference>
<evidence type="ECO:0000313" key="10">
    <source>
        <dbReference type="EMBL" id="MDY8110859.1"/>
    </source>
</evidence>
<dbReference type="InterPro" id="IPR020606">
    <property type="entry name" value="Ribosomal_uS7_CS"/>
</dbReference>
<comment type="similarity">
    <text evidence="1 7 8">Belongs to the universal ribosomal protein uS7 family.</text>
</comment>
<dbReference type="InterPro" id="IPR005717">
    <property type="entry name" value="Ribosomal_uS7_bac/org-type"/>
</dbReference>
<evidence type="ECO:0000256" key="8">
    <source>
        <dbReference type="RuleBase" id="RU003619"/>
    </source>
</evidence>
<dbReference type="NCBIfam" id="TIGR01029">
    <property type="entry name" value="rpsG_bact"/>
    <property type="match status" value="1"/>
</dbReference>
<feature type="domain" description="Small ribosomal subunit protein uS7" evidence="9">
    <location>
        <begin position="2"/>
        <end position="149"/>
    </location>
</feature>
<evidence type="ECO:0000256" key="7">
    <source>
        <dbReference type="HAMAP-Rule" id="MF_00480"/>
    </source>
</evidence>
<evidence type="ECO:0000256" key="3">
    <source>
        <dbReference type="ARBA" id="ARBA00022730"/>
    </source>
</evidence>